<evidence type="ECO:0000313" key="8">
    <source>
        <dbReference type="EMBL" id="TDS34662.1"/>
    </source>
</evidence>
<dbReference type="InterPro" id="IPR058240">
    <property type="entry name" value="rSAM_sf"/>
</dbReference>
<dbReference type="SFLD" id="SFLDG01067">
    <property type="entry name" value="SPASM/twitch_domain_containing"/>
    <property type="match status" value="1"/>
</dbReference>
<dbReference type="Pfam" id="PF13186">
    <property type="entry name" value="SPASM"/>
    <property type="match status" value="1"/>
</dbReference>
<dbReference type="SFLD" id="SFLDF00570">
    <property type="entry name" value="tungsten_cofactor_oxidoreducas"/>
    <property type="match status" value="1"/>
</dbReference>
<evidence type="ECO:0000256" key="5">
    <source>
        <dbReference type="ARBA" id="ARBA00023004"/>
    </source>
</evidence>
<dbReference type="Proteomes" id="UP000295758">
    <property type="component" value="Unassembled WGS sequence"/>
</dbReference>
<keyword evidence="3" id="KW-0949">S-adenosyl-L-methionine</keyword>
<dbReference type="GO" id="GO:0051536">
    <property type="term" value="F:iron-sulfur cluster binding"/>
    <property type="evidence" value="ECO:0007669"/>
    <property type="project" value="UniProtKB-KW"/>
</dbReference>
<dbReference type="SFLD" id="SFLDG01386">
    <property type="entry name" value="main_SPASM_domain-containing"/>
    <property type="match status" value="1"/>
</dbReference>
<evidence type="ECO:0000313" key="9">
    <source>
        <dbReference type="Proteomes" id="UP000295758"/>
    </source>
</evidence>
<dbReference type="CDD" id="cd21121">
    <property type="entry name" value="SPASM_Cmo-like"/>
    <property type="match status" value="1"/>
</dbReference>
<dbReference type="CDD" id="cd01335">
    <property type="entry name" value="Radical_SAM"/>
    <property type="match status" value="1"/>
</dbReference>
<dbReference type="InterPro" id="IPR023885">
    <property type="entry name" value="4Fe4S-binding_SPASM_dom"/>
</dbReference>
<dbReference type="PANTHER" id="PTHR11228">
    <property type="entry name" value="RADICAL SAM DOMAIN PROTEIN"/>
    <property type="match status" value="1"/>
</dbReference>
<dbReference type="GO" id="GO:0003824">
    <property type="term" value="F:catalytic activity"/>
    <property type="evidence" value="ECO:0007669"/>
    <property type="project" value="InterPro"/>
</dbReference>
<keyword evidence="5" id="KW-0408">Iron</keyword>
<dbReference type="InterPro" id="IPR006638">
    <property type="entry name" value="Elp3/MiaA/NifB-like_rSAM"/>
</dbReference>
<organism evidence="8 9">
    <name type="scientific">Halanaerobium congolense</name>
    <dbReference type="NCBI Taxonomy" id="54121"/>
    <lineage>
        <taxon>Bacteria</taxon>
        <taxon>Bacillati</taxon>
        <taxon>Bacillota</taxon>
        <taxon>Clostridia</taxon>
        <taxon>Halanaerobiales</taxon>
        <taxon>Halanaerobiaceae</taxon>
        <taxon>Halanaerobium</taxon>
    </lineage>
</organism>
<evidence type="ECO:0000256" key="4">
    <source>
        <dbReference type="ARBA" id="ARBA00022723"/>
    </source>
</evidence>
<dbReference type="InterPro" id="IPR007197">
    <property type="entry name" value="rSAM"/>
</dbReference>
<dbReference type="SMART" id="SM00729">
    <property type="entry name" value="Elp3"/>
    <property type="match status" value="1"/>
</dbReference>
<keyword evidence="4" id="KW-0479">Metal-binding</keyword>
<dbReference type="SUPFAM" id="SSF102114">
    <property type="entry name" value="Radical SAM enzymes"/>
    <property type="match status" value="1"/>
</dbReference>
<dbReference type="PROSITE" id="PS51918">
    <property type="entry name" value="RADICAL_SAM"/>
    <property type="match status" value="1"/>
</dbReference>
<accession>A0A4R7ENA8</accession>
<comment type="cofactor">
    <cofactor evidence="1">
        <name>[4Fe-4S] cluster</name>
        <dbReference type="ChEBI" id="CHEBI:49883"/>
    </cofactor>
</comment>
<evidence type="ECO:0000256" key="3">
    <source>
        <dbReference type="ARBA" id="ARBA00022691"/>
    </source>
</evidence>
<keyword evidence="6" id="KW-0411">Iron-sulfur</keyword>
<feature type="domain" description="Radical SAM core" evidence="7">
    <location>
        <begin position="65"/>
        <end position="283"/>
    </location>
</feature>
<dbReference type="InterPro" id="IPR013785">
    <property type="entry name" value="Aldolase_TIM"/>
</dbReference>
<dbReference type="GO" id="GO:0046872">
    <property type="term" value="F:metal ion binding"/>
    <property type="evidence" value="ECO:0007669"/>
    <property type="project" value="UniProtKB-KW"/>
</dbReference>
<proteinExistence type="predicted"/>
<sequence length="434" mass="49813">MQFLINNPQFWRSDGINENPPEKFELKLNDGKLELPTEVRARLGLVDTETEVRIKFNQKGIYIERADPRLTKVYIEPTSDCNLNCKTCVRHSWEEKMGFMEMETYYKLIEELKDFKGLEKISFWGIGEPLFHPEIAEMIELASELGVKTQMITNGLLLDQNKAEALLEAGLDSLVVSVDGTSPETMADIRSGADLQTVIKNVQTFRNLRDKKQKNCEIGIEYVIMKSNVDELKDLRKLAFKMGASFIFLTNLLPYTEDMTDEILYSFSISRSQPEIRTKHRPEIYLPPTDLREDIIRDLSAVGGKSSSISTTQVPFNPHRGYCKFVEDGSIAVNWQGEISPCIALMHSYDLYVRERKKHIKKYSLGNISDESLSAIWNQKEFRDFRKELKEFPFSDCTQCSGCEMSKENEEDCHGNEFPVCGDCLWARGVIQCP</sequence>
<evidence type="ECO:0000256" key="6">
    <source>
        <dbReference type="ARBA" id="ARBA00023014"/>
    </source>
</evidence>
<dbReference type="SFLD" id="SFLDS00029">
    <property type="entry name" value="Radical_SAM"/>
    <property type="match status" value="1"/>
</dbReference>
<evidence type="ECO:0000256" key="1">
    <source>
        <dbReference type="ARBA" id="ARBA00001966"/>
    </source>
</evidence>
<comment type="caution">
    <text evidence="8">The sequence shown here is derived from an EMBL/GenBank/DDBJ whole genome shotgun (WGS) entry which is preliminary data.</text>
</comment>
<gene>
    <name evidence="8" type="ORF">BY453_10297</name>
</gene>
<dbReference type="SFLD" id="SFLDG01387">
    <property type="entry name" value="BtrN-like_SPASM_domain_contain"/>
    <property type="match status" value="1"/>
</dbReference>
<evidence type="ECO:0000259" key="7">
    <source>
        <dbReference type="PROSITE" id="PS51918"/>
    </source>
</evidence>
<dbReference type="EMBL" id="SOAA01000002">
    <property type="protein sequence ID" value="TDS34662.1"/>
    <property type="molecule type" value="Genomic_DNA"/>
</dbReference>
<keyword evidence="2" id="KW-0004">4Fe-4S</keyword>
<dbReference type="Gene3D" id="3.20.20.70">
    <property type="entry name" value="Aldolase class I"/>
    <property type="match status" value="1"/>
</dbReference>
<protein>
    <submittedName>
        <fullName evidence="8">MoaA/NifB/PqqE/SkfB family radical SAM enzyme</fullName>
    </submittedName>
</protein>
<dbReference type="InterPro" id="IPR034391">
    <property type="entry name" value="AdoMet-like_SPASM_containing"/>
</dbReference>
<dbReference type="AlphaFoldDB" id="A0A4R7ENA8"/>
<name>A0A4R7ENA8_9FIRM</name>
<dbReference type="PANTHER" id="PTHR11228:SF34">
    <property type="entry name" value="TUNGSTEN-CONTAINING ALDEHYDE FERREDOXIN OXIDOREDUCTASE COFACTOR MODIFYING PROTEIN"/>
    <property type="match status" value="1"/>
</dbReference>
<evidence type="ECO:0000256" key="2">
    <source>
        <dbReference type="ARBA" id="ARBA00022485"/>
    </source>
</evidence>
<reference evidence="8 9" key="1">
    <citation type="submission" date="2019-03" db="EMBL/GenBank/DDBJ databases">
        <title>Deep subsurface shale carbon reservoir microbial communities from Ohio and West Virginia, USA.</title>
        <authorList>
            <person name="Wrighton K."/>
        </authorList>
    </citation>
    <scope>NUCLEOTIDE SEQUENCE [LARGE SCALE GENOMIC DNA]</scope>
    <source>
        <strain evidence="8 9">UTICA-S4D12</strain>
    </source>
</reference>
<dbReference type="RefSeq" id="WP_133618013.1">
    <property type="nucleotide sequence ID" value="NZ_SOAA01000002.1"/>
</dbReference>
<dbReference type="InterPro" id="IPR050377">
    <property type="entry name" value="Radical_SAM_PqqE_MftC-like"/>
</dbReference>
<dbReference type="Pfam" id="PF04055">
    <property type="entry name" value="Radical_SAM"/>
    <property type="match status" value="1"/>
</dbReference>
<dbReference type="InterPro" id="IPR027604">
    <property type="entry name" value="W_rSAM_matur"/>
</dbReference>